<dbReference type="Pfam" id="PF08044">
    <property type="entry name" value="DUF1707"/>
    <property type="match status" value="1"/>
</dbReference>
<gene>
    <name evidence="3" type="ORF">CLV72_10356</name>
</gene>
<evidence type="ECO:0000259" key="1">
    <source>
        <dbReference type="Pfam" id="PF08044"/>
    </source>
</evidence>
<proteinExistence type="predicted"/>
<dbReference type="InterPro" id="IPR024425">
    <property type="entry name" value="LiaF-like_C"/>
</dbReference>
<dbReference type="OrthoDB" id="4772576at2"/>
<dbReference type="PANTHER" id="PTHR40763">
    <property type="entry name" value="MEMBRANE PROTEIN-RELATED"/>
    <property type="match status" value="1"/>
</dbReference>
<dbReference type="Proteomes" id="UP000237846">
    <property type="component" value="Unassembled WGS sequence"/>
</dbReference>
<dbReference type="PANTHER" id="PTHR40763:SF4">
    <property type="entry name" value="DUF1707 DOMAIN-CONTAINING PROTEIN"/>
    <property type="match status" value="1"/>
</dbReference>
<dbReference type="EMBL" id="PVZC01000003">
    <property type="protein sequence ID" value="PRX99460.1"/>
    <property type="molecule type" value="Genomic_DNA"/>
</dbReference>
<name>A0A2T0Q6K8_9ACTN</name>
<keyword evidence="4" id="KW-1185">Reference proteome</keyword>
<evidence type="ECO:0000313" key="3">
    <source>
        <dbReference type="EMBL" id="PRX99460.1"/>
    </source>
</evidence>
<dbReference type="RefSeq" id="WP_106243940.1">
    <property type="nucleotide sequence ID" value="NZ_PVZC01000003.1"/>
</dbReference>
<accession>A0A2T0Q6K8</accession>
<organism evidence="3 4">
    <name type="scientific">Allonocardiopsis opalescens</name>
    <dbReference type="NCBI Taxonomy" id="1144618"/>
    <lineage>
        <taxon>Bacteria</taxon>
        <taxon>Bacillati</taxon>
        <taxon>Actinomycetota</taxon>
        <taxon>Actinomycetes</taxon>
        <taxon>Streptosporangiales</taxon>
        <taxon>Allonocardiopsis</taxon>
    </lineage>
</organism>
<dbReference type="AlphaFoldDB" id="A0A2T0Q6K8"/>
<dbReference type="InterPro" id="IPR012551">
    <property type="entry name" value="DUF1707_SHOCT-like"/>
</dbReference>
<reference evidence="3 4" key="1">
    <citation type="submission" date="2018-03" db="EMBL/GenBank/DDBJ databases">
        <title>Genomic Encyclopedia of Archaeal and Bacterial Type Strains, Phase II (KMG-II): from individual species to whole genera.</title>
        <authorList>
            <person name="Goeker M."/>
        </authorList>
    </citation>
    <scope>NUCLEOTIDE SEQUENCE [LARGE SCALE GENOMIC DNA]</scope>
    <source>
        <strain evidence="3 4">DSM 45601</strain>
    </source>
</reference>
<feature type="domain" description="Cell wall-active antibiotics response LiaF-like C-terminal" evidence="2">
    <location>
        <begin position="105"/>
        <end position="161"/>
    </location>
</feature>
<dbReference type="Pfam" id="PF09922">
    <property type="entry name" value="LiaF-like_C"/>
    <property type="match status" value="1"/>
</dbReference>
<evidence type="ECO:0000259" key="2">
    <source>
        <dbReference type="Pfam" id="PF09922"/>
    </source>
</evidence>
<comment type="caution">
    <text evidence="3">The sequence shown here is derived from an EMBL/GenBank/DDBJ whole genome shotgun (WGS) entry which is preliminary data.</text>
</comment>
<feature type="domain" description="DUF1707" evidence="1">
    <location>
        <begin position="12"/>
        <end position="64"/>
    </location>
</feature>
<evidence type="ECO:0000313" key="4">
    <source>
        <dbReference type="Proteomes" id="UP000237846"/>
    </source>
</evidence>
<sequence length="199" mass="20963">MNRYSPSQPGHVRASDADRDRVFDVLREALAEGRLTPVEHTERVDAVYTAKTIGELAPITSDLPGGRAAPGHPAISVGVEGTDTITTIMSGAERTGRWVVAPRLVVNSVLGGVELDFREAVLAQREITVQLMCLLGGVRMVVPEGVRVENAAAAILGGAELGGAGAVDDPGAPTIRLTGMLLLGGVEVKVKRRKRRRSG</sequence>
<protein>
    <submittedName>
        <fullName evidence="3">Cell wall-active antibiotic response 4TMS protein YvqF</fullName>
    </submittedName>
</protein>